<dbReference type="Pfam" id="PF03466">
    <property type="entry name" value="LysR_substrate"/>
    <property type="match status" value="1"/>
</dbReference>
<name>A0ABN0ZNA0_9BACI</name>
<evidence type="ECO:0000313" key="2">
    <source>
        <dbReference type="EMBL" id="GAA0453527.1"/>
    </source>
</evidence>
<reference evidence="2 3" key="1">
    <citation type="journal article" date="2019" name="Int. J. Syst. Evol. Microbiol.">
        <title>The Global Catalogue of Microorganisms (GCM) 10K type strain sequencing project: providing services to taxonomists for standard genome sequencing and annotation.</title>
        <authorList>
            <consortium name="The Broad Institute Genomics Platform"/>
            <consortium name="The Broad Institute Genome Sequencing Center for Infectious Disease"/>
            <person name="Wu L."/>
            <person name="Ma J."/>
        </authorList>
    </citation>
    <scope>NUCLEOTIDE SEQUENCE [LARGE SCALE GENOMIC DNA]</scope>
    <source>
        <strain evidence="2 3">JCM 14193</strain>
    </source>
</reference>
<proteinExistence type="predicted"/>
<dbReference type="Proteomes" id="UP001500740">
    <property type="component" value="Unassembled WGS sequence"/>
</dbReference>
<keyword evidence="3" id="KW-1185">Reference proteome</keyword>
<comment type="caution">
    <text evidence="2">The sequence shown here is derived from an EMBL/GenBank/DDBJ whole genome shotgun (WGS) entry which is preliminary data.</text>
</comment>
<evidence type="ECO:0000259" key="1">
    <source>
        <dbReference type="Pfam" id="PF03466"/>
    </source>
</evidence>
<dbReference type="InterPro" id="IPR005119">
    <property type="entry name" value="LysR_subst-bd"/>
</dbReference>
<organism evidence="2 3">
    <name type="scientific">Alkalibacillus silvisoli</name>
    <dbReference type="NCBI Taxonomy" id="392823"/>
    <lineage>
        <taxon>Bacteria</taxon>
        <taxon>Bacillati</taxon>
        <taxon>Bacillota</taxon>
        <taxon>Bacilli</taxon>
        <taxon>Bacillales</taxon>
        <taxon>Bacillaceae</taxon>
        <taxon>Alkalibacillus</taxon>
    </lineage>
</organism>
<accession>A0ABN0ZNA0</accession>
<dbReference type="Gene3D" id="3.40.190.10">
    <property type="entry name" value="Periplasmic binding protein-like II"/>
    <property type="match status" value="2"/>
</dbReference>
<feature type="domain" description="LysR substrate-binding" evidence="1">
    <location>
        <begin position="18"/>
        <end position="76"/>
    </location>
</feature>
<dbReference type="SUPFAM" id="SSF53850">
    <property type="entry name" value="Periplasmic binding protein-like II"/>
    <property type="match status" value="1"/>
</dbReference>
<dbReference type="EMBL" id="BAAACZ010000005">
    <property type="protein sequence ID" value="GAA0453527.1"/>
    <property type="molecule type" value="Genomic_DNA"/>
</dbReference>
<gene>
    <name evidence="2" type="ORF">GCM10008935_05350</name>
</gene>
<sequence>MLIDEHNIPSPDIVELPYHALIGFVAQNQGVSYLPSIMVEKINYKSVVFLPLQGTPLKREMYLYANDENTLKKLKRQFNY</sequence>
<protein>
    <recommendedName>
        <fullName evidence="1">LysR substrate-binding domain-containing protein</fullName>
    </recommendedName>
</protein>
<evidence type="ECO:0000313" key="3">
    <source>
        <dbReference type="Proteomes" id="UP001500740"/>
    </source>
</evidence>